<evidence type="ECO:0000313" key="8">
    <source>
        <dbReference type="Proteomes" id="UP000504607"/>
    </source>
</evidence>
<keyword evidence="5 6" id="KW-0472">Membrane</keyword>
<organism evidence="8 9">
    <name type="scientific">Elaeis guineensis var. tenera</name>
    <name type="common">Oil palm</name>
    <dbReference type="NCBI Taxonomy" id="51953"/>
    <lineage>
        <taxon>Eukaryota</taxon>
        <taxon>Viridiplantae</taxon>
        <taxon>Streptophyta</taxon>
        <taxon>Embryophyta</taxon>
        <taxon>Tracheophyta</taxon>
        <taxon>Spermatophyta</taxon>
        <taxon>Magnoliopsida</taxon>
        <taxon>Liliopsida</taxon>
        <taxon>Arecaceae</taxon>
        <taxon>Arecoideae</taxon>
        <taxon>Cocoseae</taxon>
        <taxon>Elaeidinae</taxon>
        <taxon>Elaeis</taxon>
    </lineage>
</organism>
<dbReference type="GO" id="GO:0006865">
    <property type="term" value="P:amino acid transport"/>
    <property type="evidence" value="ECO:0007669"/>
    <property type="project" value="UniProtKB-KW"/>
</dbReference>
<feature type="transmembrane region" description="Helical" evidence="6">
    <location>
        <begin position="15"/>
        <end position="35"/>
    </location>
</feature>
<gene>
    <name evidence="9" type="primary">LOC105046129</name>
</gene>
<keyword evidence="3" id="KW-0029">Amino-acid transport</keyword>
<keyword evidence="2 6" id="KW-0812">Transmembrane</keyword>
<accession>A0A6I9RGN4</accession>
<dbReference type="Proteomes" id="UP000504607">
    <property type="component" value="Chromosome 5"/>
</dbReference>
<protein>
    <submittedName>
        <fullName evidence="9">Uncharacterized protein LOC105046129</fullName>
    </submittedName>
</protein>
<sequence>MCSSSCSLVDLMSPFLPLHFSAGVGIIVLGLSYAFHAHRLGRQCCPPRCRCQDLRAFHAVHCPPMQPLRHAQPIGDIITTNLGTDMVILWEEILRWLLVATVSFVAMLVPNFADFFSLTGCNTCIVLGFVLPTAFHRKVFGAKLGWGGCRQGDYGAGHGVAVSYVKKSLLYWQCILAM</sequence>
<evidence type="ECO:0000256" key="5">
    <source>
        <dbReference type="ARBA" id="ARBA00023136"/>
    </source>
</evidence>
<evidence type="ECO:0000256" key="2">
    <source>
        <dbReference type="ARBA" id="ARBA00022692"/>
    </source>
</evidence>
<comment type="subcellular location">
    <subcellularLocation>
        <location evidence="1">Membrane</location>
    </subcellularLocation>
</comment>
<dbReference type="InterPro" id="IPR013057">
    <property type="entry name" value="AA_transpt_TM"/>
</dbReference>
<evidence type="ECO:0000259" key="7">
    <source>
        <dbReference type="Pfam" id="PF01490"/>
    </source>
</evidence>
<dbReference type="GO" id="GO:0016020">
    <property type="term" value="C:membrane"/>
    <property type="evidence" value="ECO:0007669"/>
    <property type="project" value="UniProtKB-SubCell"/>
</dbReference>
<keyword evidence="8" id="KW-1185">Reference proteome</keyword>
<feature type="domain" description="Amino acid transporter transmembrane" evidence="7">
    <location>
        <begin position="83"/>
        <end position="144"/>
    </location>
</feature>
<dbReference type="OrthoDB" id="1684102at2759"/>
<dbReference type="InParanoid" id="A0A6I9RGN4"/>
<dbReference type="Pfam" id="PF01490">
    <property type="entry name" value="Aa_trans"/>
    <property type="match status" value="1"/>
</dbReference>
<feature type="transmembrane region" description="Helical" evidence="6">
    <location>
        <begin position="93"/>
        <end position="109"/>
    </location>
</feature>
<evidence type="ECO:0000313" key="9">
    <source>
        <dbReference type="RefSeq" id="XP_010922947.1"/>
    </source>
</evidence>
<evidence type="ECO:0000256" key="3">
    <source>
        <dbReference type="ARBA" id="ARBA00022970"/>
    </source>
</evidence>
<dbReference type="RefSeq" id="XP_010922947.1">
    <property type="nucleotide sequence ID" value="XM_010924645.3"/>
</dbReference>
<feature type="transmembrane region" description="Helical" evidence="6">
    <location>
        <begin position="115"/>
        <end position="135"/>
    </location>
</feature>
<keyword evidence="4 6" id="KW-1133">Transmembrane helix</keyword>
<keyword evidence="3" id="KW-0813">Transport</keyword>
<name>A0A6I9RGN4_ELAGV</name>
<evidence type="ECO:0000256" key="6">
    <source>
        <dbReference type="SAM" id="Phobius"/>
    </source>
</evidence>
<evidence type="ECO:0000256" key="1">
    <source>
        <dbReference type="ARBA" id="ARBA00004370"/>
    </source>
</evidence>
<proteinExistence type="predicted"/>
<evidence type="ECO:0000256" key="4">
    <source>
        <dbReference type="ARBA" id="ARBA00022989"/>
    </source>
</evidence>
<reference evidence="9" key="1">
    <citation type="submission" date="2025-08" db="UniProtKB">
        <authorList>
            <consortium name="RefSeq"/>
        </authorList>
    </citation>
    <scope>IDENTIFICATION</scope>
</reference>
<dbReference type="AlphaFoldDB" id="A0A6I9RGN4"/>